<dbReference type="InterPro" id="IPR018053">
    <property type="entry name" value="Glyco_hydro_32_AS"/>
</dbReference>
<keyword evidence="9" id="KW-0963">Cytoplasm</keyword>
<dbReference type="GO" id="GO:0004564">
    <property type="term" value="F:beta-fructofuranosidase activity"/>
    <property type="evidence" value="ECO:0007669"/>
    <property type="project" value="UniProtKB-EC"/>
</dbReference>
<evidence type="ECO:0000313" key="12">
    <source>
        <dbReference type="EMBL" id="NKE07651.1"/>
    </source>
</evidence>
<dbReference type="InterPro" id="IPR023296">
    <property type="entry name" value="Glyco_hydro_beta-prop_sf"/>
</dbReference>
<comment type="function">
    <text evidence="9">Enables the bacterium to metabolize sucrose as a sole carbon source.</text>
</comment>
<dbReference type="PROSITE" id="PS00609">
    <property type="entry name" value="GLYCOSYL_HYDROL_F32"/>
    <property type="match status" value="1"/>
</dbReference>
<dbReference type="UniPathway" id="UPA00238"/>
<name>A0A846TZ40_9BACI</name>
<feature type="domain" description="Glycosyl hydrolase family 32 N-terminal" evidence="10">
    <location>
        <begin position="37"/>
        <end position="337"/>
    </location>
</feature>
<dbReference type="Gene3D" id="2.60.120.560">
    <property type="entry name" value="Exo-inulinase, domain 1"/>
    <property type="match status" value="1"/>
</dbReference>
<keyword evidence="6 8" id="KW-0326">Glycosidase</keyword>
<comment type="similarity">
    <text evidence="2 8">Belongs to the glycosyl hydrolase 32 family.</text>
</comment>
<dbReference type="RefSeq" id="WP_167834038.1">
    <property type="nucleotide sequence ID" value="NZ_JAAVUM010000018.1"/>
</dbReference>
<dbReference type="Gene3D" id="2.115.10.20">
    <property type="entry name" value="Glycosyl hydrolase domain, family 43"/>
    <property type="match status" value="1"/>
</dbReference>
<evidence type="ECO:0000313" key="13">
    <source>
        <dbReference type="Proteomes" id="UP000587942"/>
    </source>
</evidence>
<dbReference type="Proteomes" id="UP000587942">
    <property type="component" value="Unassembled WGS sequence"/>
</dbReference>
<dbReference type="Pfam" id="PF08244">
    <property type="entry name" value="Glyco_hydro_32C"/>
    <property type="match status" value="1"/>
</dbReference>
<dbReference type="SUPFAM" id="SSF75005">
    <property type="entry name" value="Arabinanase/levansucrase/invertase"/>
    <property type="match status" value="1"/>
</dbReference>
<evidence type="ECO:0000259" key="11">
    <source>
        <dbReference type="Pfam" id="PF08244"/>
    </source>
</evidence>
<comment type="subcellular location">
    <subcellularLocation>
        <location evidence="9">Cytoplasm</location>
    </subcellularLocation>
</comment>
<dbReference type="InterPro" id="IPR013189">
    <property type="entry name" value="Glyco_hydro_32_C"/>
</dbReference>
<dbReference type="NCBIfam" id="TIGR01322">
    <property type="entry name" value="scrB_fam"/>
    <property type="match status" value="1"/>
</dbReference>
<evidence type="ECO:0000256" key="1">
    <source>
        <dbReference type="ARBA" id="ARBA00004914"/>
    </source>
</evidence>
<keyword evidence="9" id="KW-0119">Carbohydrate metabolism</keyword>
<dbReference type="InterPro" id="IPR051214">
    <property type="entry name" value="GH32_Enzymes"/>
</dbReference>
<evidence type="ECO:0000256" key="9">
    <source>
        <dbReference type="RuleBase" id="RU365015"/>
    </source>
</evidence>
<dbReference type="InterPro" id="IPR013320">
    <property type="entry name" value="ConA-like_dom_sf"/>
</dbReference>
<dbReference type="GO" id="GO:0005985">
    <property type="term" value="P:sucrose metabolic process"/>
    <property type="evidence" value="ECO:0007669"/>
    <property type="project" value="UniProtKB-UniPathway"/>
</dbReference>
<dbReference type="InterPro" id="IPR006232">
    <property type="entry name" value="Suc6P_hydrolase"/>
</dbReference>
<dbReference type="Pfam" id="PF00251">
    <property type="entry name" value="Glyco_hydro_32N"/>
    <property type="match status" value="1"/>
</dbReference>
<dbReference type="EMBL" id="JAAVUM010000018">
    <property type="protein sequence ID" value="NKE07651.1"/>
    <property type="molecule type" value="Genomic_DNA"/>
</dbReference>
<dbReference type="GO" id="GO:0005737">
    <property type="term" value="C:cytoplasm"/>
    <property type="evidence" value="ECO:0007669"/>
    <property type="project" value="UniProtKB-SubCell"/>
</dbReference>
<dbReference type="EC" id="3.2.1.26" evidence="3 8"/>
<dbReference type="SMART" id="SM00640">
    <property type="entry name" value="Glyco_32"/>
    <property type="match status" value="1"/>
</dbReference>
<sequence length="506" mass="57760">MEWTRESRYTKMEDVSQEALEILKNKVDASPWRQSFHIQPETGLLNDPNGFSYFNGEYHLFYQWFPLGPVHGLKYWYHTKSEDLVHWENVGVGITPGDYFDSHGAYSGSAIEHDEKLYLMYTGNTRDENWIRHPYQCLAVMGKDGAISKINPAINEVPEGYTDHFRDPKVWKEDGRFWSVIGAQRTEETGCVVLYSSADFINWQFEGELKTNLESFGYMWECPDYFEQDGSGVLIFSPQGIEPQGDSYQNIYQSGYLLGKPLNLEDRLFEHQEFNELDCGFDFYAPQTMQDPSGRRILVGWMGLPEIEYPTDAHGWAHCLTIPRELTVKGNKLIQLPAKELAILREKEEKAAGILRDEARTFEGFSGVAYEMISEFDNVDASEFGVEIRVSETERTVISYDAAAQKVVVDRSESGEAFAEKYGTTRQCKVEPGKIKFHLFVDVSSVELFVNDGEEVFTCRIFPGEGSDGIRFFAKDGSARFEAVKWNYQAKMGKGSEASGHAVFNR</sequence>
<evidence type="ECO:0000256" key="5">
    <source>
        <dbReference type="ARBA" id="ARBA00022801"/>
    </source>
</evidence>
<dbReference type="AlphaFoldDB" id="A0A846TZ40"/>
<gene>
    <name evidence="12" type="ORF">GWK17_19575</name>
</gene>
<dbReference type="PANTHER" id="PTHR43101">
    <property type="entry name" value="BETA-FRUCTOSIDASE"/>
    <property type="match status" value="1"/>
</dbReference>
<proteinExistence type="inferred from homology"/>
<dbReference type="SUPFAM" id="SSF49899">
    <property type="entry name" value="Concanavalin A-like lectins/glucanases"/>
    <property type="match status" value="1"/>
</dbReference>
<protein>
    <recommendedName>
        <fullName evidence="4 8">Sucrose-6-phosphate hydrolase</fullName>
        <ecNumber evidence="3 8">3.2.1.26</ecNumber>
    </recommendedName>
    <alternativeName>
        <fullName evidence="7 9">Invertase</fullName>
    </alternativeName>
</protein>
<evidence type="ECO:0000256" key="8">
    <source>
        <dbReference type="RuleBase" id="RU362110"/>
    </source>
</evidence>
<dbReference type="PANTHER" id="PTHR43101:SF1">
    <property type="entry name" value="BETA-FRUCTOSIDASE"/>
    <property type="match status" value="1"/>
</dbReference>
<organism evidence="12 13">
    <name type="scientific">Mesobacillus selenatarsenatis</name>
    <dbReference type="NCBI Taxonomy" id="388741"/>
    <lineage>
        <taxon>Bacteria</taxon>
        <taxon>Bacillati</taxon>
        <taxon>Bacillota</taxon>
        <taxon>Bacilli</taxon>
        <taxon>Bacillales</taxon>
        <taxon>Bacillaceae</taxon>
        <taxon>Mesobacillus</taxon>
    </lineage>
</organism>
<dbReference type="InterPro" id="IPR013148">
    <property type="entry name" value="Glyco_hydro_32_N"/>
</dbReference>
<feature type="domain" description="Glycosyl hydrolase family 32 C-terminal" evidence="11">
    <location>
        <begin position="344"/>
        <end position="484"/>
    </location>
</feature>
<accession>A0A846TZ40</accession>
<evidence type="ECO:0000256" key="4">
    <source>
        <dbReference type="ARBA" id="ARBA00019623"/>
    </source>
</evidence>
<evidence type="ECO:0000256" key="6">
    <source>
        <dbReference type="ARBA" id="ARBA00023295"/>
    </source>
</evidence>
<evidence type="ECO:0000256" key="2">
    <source>
        <dbReference type="ARBA" id="ARBA00009902"/>
    </source>
</evidence>
<dbReference type="InterPro" id="IPR001362">
    <property type="entry name" value="Glyco_hydro_32"/>
</dbReference>
<comment type="catalytic activity">
    <reaction evidence="8">
        <text>Hydrolysis of terminal non-reducing beta-D-fructofuranoside residues in beta-D-fructofuranosides.</text>
        <dbReference type="EC" id="3.2.1.26"/>
    </reaction>
</comment>
<comment type="pathway">
    <text evidence="1 9">Glycan biosynthesis; sucrose metabolism.</text>
</comment>
<comment type="caution">
    <text evidence="12">The sequence shown here is derived from an EMBL/GenBank/DDBJ whole genome shotgun (WGS) entry which is preliminary data.</text>
</comment>
<evidence type="ECO:0000256" key="3">
    <source>
        <dbReference type="ARBA" id="ARBA00012758"/>
    </source>
</evidence>
<evidence type="ECO:0000259" key="10">
    <source>
        <dbReference type="Pfam" id="PF00251"/>
    </source>
</evidence>
<dbReference type="CDD" id="cd18623">
    <property type="entry name" value="GH32_ScrB-like"/>
    <property type="match status" value="1"/>
</dbReference>
<reference evidence="12 13" key="1">
    <citation type="submission" date="2020-03" db="EMBL/GenBank/DDBJ databases">
        <authorList>
            <person name="Sun Q."/>
        </authorList>
    </citation>
    <scope>NUCLEOTIDE SEQUENCE [LARGE SCALE GENOMIC DNA]</scope>
    <source>
        <strain evidence="12 13">KACC 21451</strain>
    </source>
</reference>
<evidence type="ECO:0000256" key="7">
    <source>
        <dbReference type="ARBA" id="ARBA00033367"/>
    </source>
</evidence>
<keyword evidence="5 8" id="KW-0378">Hydrolase</keyword>